<dbReference type="PANTHER" id="PTHR21180:SF32">
    <property type="entry name" value="ENDONUCLEASE_EXONUCLEASE_PHOSPHATASE FAMILY DOMAIN-CONTAINING PROTEIN 1"/>
    <property type="match status" value="1"/>
</dbReference>
<dbReference type="GO" id="GO:0015628">
    <property type="term" value="P:protein secretion by the type II secretion system"/>
    <property type="evidence" value="ECO:0007669"/>
    <property type="project" value="TreeGrafter"/>
</dbReference>
<gene>
    <name evidence="2" type="ORF">METZ01_LOCUS50016</name>
</gene>
<dbReference type="Gene3D" id="1.10.150.320">
    <property type="entry name" value="Photosystem II 12 kDa extrinsic protein"/>
    <property type="match status" value="1"/>
</dbReference>
<dbReference type="NCBIfam" id="TIGR00426">
    <property type="entry name" value="competence protein ComEA helix-hairpin-helix repeat region"/>
    <property type="match status" value="1"/>
</dbReference>
<dbReference type="InterPro" id="IPR004509">
    <property type="entry name" value="Competence_ComEA_HhH"/>
</dbReference>
<organism evidence="2">
    <name type="scientific">marine metagenome</name>
    <dbReference type="NCBI Taxonomy" id="408172"/>
    <lineage>
        <taxon>unclassified sequences</taxon>
        <taxon>metagenomes</taxon>
        <taxon>ecological metagenomes</taxon>
    </lineage>
</organism>
<dbReference type="PANTHER" id="PTHR21180">
    <property type="entry name" value="ENDONUCLEASE/EXONUCLEASE/PHOSPHATASE FAMILY DOMAIN-CONTAINING PROTEIN 1"/>
    <property type="match status" value="1"/>
</dbReference>
<dbReference type="Pfam" id="PF12836">
    <property type="entry name" value="HHH_3"/>
    <property type="match status" value="1"/>
</dbReference>
<dbReference type="SUPFAM" id="SSF47781">
    <property type="entry name" value="RuvA domain 2-like"/>
    <property type="match status" value="1"/>
</dbReference>
<dbReference type="GO" id="GO:0015627">
    <property type="term" value="C:type II protein secretion system complex"/>
    <property type="evidence" value="ECO:0007669"/>
    <property type="project" value="TreeGrafter"/>
</dbReference>
<dbReference type="SMART" id="SM00278">
    <property type="entry name" value="HhH1"/>
    <property type="match status" value="2"/>
</dbReference>
<protein>
    <recommendedName>
        <fullName evidence="1">Helix-hairpin-helix DNA-binding motif class 1 domain-containing protein</fullName>
    </recommendedName>
</protein>
<dbReference type="InterPro" id="IPR003583">
    <property type="entry name" value="Hlx-hairpin-Hlx_DNA-bd_motif"/>
</dbReference>
<dbReference type="GO" id="GO:0006281">
    <property type="term" value="P:DNA repair"/>
    <property type="evidence" value="ECO:0007669"/>
    <property type="project" value="InterPro"/>
</dbReference>
<name>A0A381RZA2_9ZZZZ</name>
<feature type="domain" description="Helix-hairpin-helix DNA-binding motif class 1" evidence="1">
    <location>
        <begin position="79"/>
        <end position="98"/>
    </location>
</feature>
<evidence type="ECO:0000313" key="2">
    <source>
        <dbReference type="EMBL" id="SUZ97162.1"/>
    </source>
</evidence>
<dbReference type="GO" id="GO:0003677">
    <property type="term" value="F:DNA binding"/>
    <property type="evidence" value="ECO:0007669"/>
    <property type="project" value="InterPro"/>
</dbReference>
<dbReference type="AlphaFoldDB" id="A0A381RZA2"/>
<dbReference type="InterPro" id="IPR051675">
    <property type="entry name" value="Endo/Exo/Phosphatase_dom_1"/>
</dbReference>
<accession>A0A381RZA2</accession>
<dbReference type="InterPro" id="IPR010994">
    <property type="entry name" value="RuvA_2-like"/>
</dbReference>
<proteinExistence type="predicted"/>
<dbReference type="EMBL" id="UINC01002483">
    <property type="protein sequence ID" value="SUZ97162.1"/>
    <property type="molecule type" value="Genomic_DNA"/>
</dbReference>
<reference evidence="2" key="1">
    <citation type="submission" date="2018-05" db="EMBL/GenBank/DDBJ databases">
        <authorList>
            <person name="Lanie J.A."/>
            <person name="Ng W.-L."/>
            <person name="Kazmierczak K.M."/>
            <person name="Andrzejewski T.M."/>
            <person name="Davidsen T.M."/>
            <person name="Wayne K.J."/>
            <person name="Tettelin H."/>
            <person name="Glass J.I."/>
            <person name="Rusch D."/>
            <person name="Podicherti R."/>
            <person name="Tsui H.-C.T."/>
            <person name="Winkler M.E."/>
        </authorList>
    </citation>
    <scope>NUCLEOTIDE SEQUENCE</scope>
</reference>
<evidence type="ECO:0000259" key="1">
    <source>
        <dbReference type="SMART" id="SM00278"/>
    </source>
</evidence>
<sequence>MLAGLIVGAIRHNYFDNKRDNIVTHERKASFLRDSQLPLDTDAVSVLQEIVADGQEEALREGSIKKKIEIINVNTAKKDELIILQNVGPVTAERIIRFREDFGVFKSIDDLTRVKGIGPKTLDKLRKYVTI</sequence>
<feature type="domain" description="Helix-hairpin-helix DNA-binding motif class 1" evidence="1">
    <location>
        <begin position="109"/>
        <end position="128"/>
    </location>
</feature>